<protein>
    <submittedName>
        <fullName evidence="2">Uncharacterized protein</fullName>
    </submittedName>
</protein>
<reference evidence="2 3" key="1">
    <citation type="submission" date="2017-11" db="EMBL/GenBank/DDBJ databases">
        <title>De novo assembly and phasing of dikaryotic genomes from two isolates of Puccinia coronata f. sp. avenae, the causal agent of oat crown rust.</title>
        <authorList>
            <person name="Miller M.E."/>
            <person name="Zhang Y."/>
            <person name="Omidvar V."/>
            <person name="Sperschneider J."/>
            <person name="Schwessinger B."/>
            <person name="Raley C."/>
            <person name="Palmer J.M."/>
            <person name="Garnica D."/>
            <person name="Upadhyaya N."/>
            <person name="Rathjen J."/>
            <person name="Taylor J.M."/>
            <person name="Park R.F."/>
            <person name="Dodds P.N."/>
            <person name="Hirsch C.D."/>
            <person name="Kianian S.F."/>
            <person name="Figueroa M."/>
        </authorList>
    </citation>
    <scope>NUCLEOTIDE SEQUENCE [LARGE SCALE GENOMIC DNA]</scope>
    <source>
        <strain evidence="2">12NC29</strain>
    </source>
</reference>
<keyword evidence="3" id="KW-1185">Reference proteome</keyword>
<dbReference type="AlphaFoldDB" id="A0A2N5TJ81"/>
<proteinExistence type="predicted"/>
<evidence type="ECO:0000313" key="3">
    <source>
        <dbReference type="Proteomes" id="UP000235388"/>
    </source>
</evidence>
<dbReference type="PROSITE" id="PS51257">
    <property type="entry name" value="PROKAR_LIPOPROTEIN"/>
    <property type="match status" value="1"/>
</dbReference>
<evidence type="ECO:0000256" key="1">
    <source>
        <dbReference type="SAM" id="MobiDB-lite"/>
    </source>
</evidence>
<dbReference type="EMBL" id="PGCJ01000609">
    <property type="protein sequence ID" value="PLW25551.1"/>
    <property type="molecule type" value="Genomic_DNA"/>
</dbReference>
<dbReference type="Proteomes" id="UP000235388">
    <property type="component" value="Unassembled WGS sequence"/>
</dbReference>
<accession>A0A2N5TJ81</accession>
<gene>
    <name evidence="2" type="ORF">PCANC_24771</name>
</gene>
<dbReference type="STRING" id="200324.A0A2N5TJ81"/>
<name>A0A2N5TJ81_9BASI</name>
<sequence length="258" mass="27787">MELGIKAHQSWLVFPALHPCAAISFLACPPTSAITPSAIIPSAFTPSAIIPSAITPSAITPTPQQPNGNFRQPSRPTEQGPPRVNGGQDLAIQIVRMQSPRGGTYPQGAYVNSSNVKVGFFTEPERLARIEALTNQMPFLYRLVEGKLQADETTSADLEDGDEPPPNEEEESQDNTAMSGSAEDLPATTPGGIKLFPNIPNDPGTTHTAKDRFVASEADVNEIEGGFYLKSKDRQVRRKVRVETVARTICAMVAFSTN</sequence>
<feature type="region of interest" description="Disordered" evidence="1">
    <location>
        <begin position="55"/>
        <end position="86"/>
    </location>
</feature>
<organism evidence="2 3">
    <name type="scientific">Puccinia coronata f. sp. avenae</name>
    <dbReference type="NCBI Taxonomy" id="200324"/>
    <lineage>
        <taxon>Eukaryota</taxon>
        <taxon>Fungi</taxon>
        <taxon>Dikarya</taxon>
        <taxon>Basidiomycota</taxon>
        <taxon>Pucciniomycotina</taxon>
        <taxon>Pucciniomycetes</taxon>
        <taxon>Pucciniales</taxon>
        <taxon>Pucciniaceae</taxon>
        <taxon>Puccinia</taxon>
    </lineage>
</organism>
<comment type="caution">
    <text evidence="2">The sequence shown here is derived from an EMBL/GenBank/DDBJ whole genome shotgun (WGS) entry which is preliminary data.</text>
</comment>
<feature type="region of interest" description="Disordered" evidence="1">
    <location>
        <begin position="154"/>
        <end position="203"/>
    </location>
</feature>
<feature type="compositionally biased region" description="Polar residues" evidence="1">
    <location>
        <begin position="65"/>
        <end position="77"/>
    </location>
</feature>
<evidence type="ECO:0000313" key="2">
    <source>
        <dbReference type="EMBL" id="PLW25551.1"/>
    </source>
</evidence>
<feature type="compositionally biased region" description="Acidic residues" evidence="1">
    <location>
        <begin position="157"/>
        <end position="173"/>
    </location>
</feature>